<keyword evidence="8" id="KW-1185">Reference proteome</keyword>
<dbReference type="NCBIfam" id="TIGR00448">
    <property type="entry name" value="rpoE"/>
    <property type="match status" value="1"/>
</dbReference>
<protein>
    <recommendedName>
        <fullName evidence="4">DNA-directed RNA polymerase subunit Rpo7</fullName>
        <ecNumber evidence="4">2.7.7.6</ecNumber>
    </recommendedName>
    <alternativeName>
        <fullName evidence="4">DNA-directed RNA polymerase subunit E</fullName>
    </alternativeName>
</protein>
<dbReference type="Pfam" id="PF03876">
    <property type="entry name" value="SHS2_Rpb7-N"/>
    <property type="match status" value="1"/>
</dbReference>
<feature type="domain" description="S1 motif" evidence="6">
    <location>
        <begin position="82"/>
        <end position="166"/>
    </location>
</feature>
<dbReference type="GO" id="GO:0006352">
    <property type="term" value="P:DNA-templated transcription initiation"/>
    <property type="evidence" value="ECO:0007669"/>
    <property type="project" value="InterPro"/>
</dbReference>
<keyword evidence="4" id="KW-0548">Nucleotidyltransferase</keyword>
<evidence type="ECO:0000256" key="5">
    <source>
        <dbReference type="SAM" id="MobiDB-lite"/>
    </source>
</evidence>
<dbReference type="EC" id="2.7.7.6" evidence="4"/>
<dbReference type="CDD" id="cd04460">
    <property type="entry name" value="S1_RpoE"/>
    <property type="match status" value="1"/>
</dbReference>
<dbReference type="InterPro" id="IPR003029">
    <property type="entry name" value="S1_domain"/>
</dbReference>
<comment type="domain">
    <text evidence="4">Forms 2 domains with an elongated structure; Rpo4 packs into the hinge region between the 2 domains.</text>
</comment>
<dbReference type="GO" id="GO:0003899">
    <property type="term" value="F:DNA-directed RNA polymerase activity"/>
    <property type="evidence" value="ECO:0007669"/>
    <property type="project" value="UniProtKB-UniRule"/>
</dbReference>
<dbReference type="AlphaFoldDB" id="A0AAP2RGV6"/>
<dbReference type="PANTHER" id="PTHR12709:SF4">
    <property type="entry name" value="DNA-DIRECTED RNA POLYMERASE II SUBUNIT RPB7"/>
    <property type="match status" value="1"/>
</dbReference>
<dbReference type="InterPro" id="IPR004519">
    <property type="entry name" value="RNAP_E/RPC8"/>
</dbReference>
<comment type="similarity">
    <text evidence="1 4">Belongs to the eukaryotic RPB7/RPC8 RNA polymerase subunit family.</text>
</comment>
<dbReference type="HAMAP" id="MF_00865">
    <property type="entry name" value="RNApol_arch_Rpo7"/>
    <property type="match status" value="1"/>
</dbReference>
<keyword evidence="3 4" id="KW-0804">Transcription</keyword>
<comment type="subunit">
    <text evidence="4">Part of the RNA polymerase complex. Forms a stalk with Rpo4 that extends from the main structure.</text>
</comment>
<dbReference type="EMBL" id="PGCK01000012">
    <property type="protein sequence ID" value="MCD1295982.1"/>
    <property type="molecule type" value="Genomic_DNA"/>
</dbReference>
<dbReference type="Pfam" id="PF00575">
    <property type="entry name" value="S1"/>
    <property type="match status" value="1"/>
</dbReference>
<keyword evidence="4" id="KW-0808">Transferase</keyword>
<dbReference type="GO" id="GO:0003677">
    <property type="term" value="F:DNA binding"/>
    <property type="evidence" value="ECO:0007669"/>
    <property type="project" value="InterPro"/>
</dbReference>
<evidence type="ECO:0000256" key="1">
    <source>
        <dbReference type="ARBA" id="ARBA00009307"/>
    </source>
</evidence>
<reference evidence="7 8" key="1">
    <citation type="submission" date="2017-11" db="EMBL/GenBank/DDBJ databases">
        <title>Isolation and Characterization of Family Methanocellaceae Species from Potential Methane Hydrate Area Offshore Southwestern Taiwan.</title>
        <authorList>
            <person name="Zhang W.-L."/>
            <person name="Chen W.-C."/>
            <person name="Lai M.-C."/>
            <person name="Chen S.-C."/>
        </authorList>
    </citation>
    <scope>NUCLEOTIDE SEQUENCE [LARGE SCALE GENOMIC DNA]</scope>
    <source>
        <strain evidence="7 8">CWC-04</strain>
    </source>
</reference>
<dbReference type="Gene3D" id="2.40.50.140">
    <property type="entry name" value="Nucleic acid-binding proteins"/>
    <property type="match status" value="1"/>
</dbReference>
<dbReference type="SUPFAM" id="SSF88798">
    <property type="entry name" value="N-terminal, heterodimerisation domain of RBP7 (RpoE)"/>
    <property type="match status" value="1"/>
</dbReference>
<dbReference type="RefSeq" id="WP_230742843.1">
    <property type="nucleotide sequence ID" value="NZ_PGCK01000012.1"/>
</dbReference>
<dbReference type="SUPFAM" id="SSF50249">
    <property type="entry name" value="Nucleic acid-binding proteins"/>
    <property type="match status" value="1"/>
</dbReference>
<comment type="caution">
    <text evidence="7">The sequence shown here is derived from an EMBL/GenBank/DDBJ whole genome shotgun (WGS) entry which is preliminary data.</text>
</comment>
<keyword evidence="2 4" id="KW-0240">DNA-directed RNA polymerase</keyword>
<evidence type="ECO:0000313" key="7">
    <source>
        <dbReference type="EMBL" id="MCD1295982.1"/>
    </source>
</evidence>
<dbReference type="NCBIfam" id="NF006333">
    <property type="entry name" value="PRK08563.1"/>
    <property type="match status" value="1"/>
</dbReference>
<proteinExistence type="inferred from homology"/>
<dbReference type="Gene3D" id="3.30.1490.120">
    <property type="entry name" value="RNA polymerase Rpb7-like, N-terminal domain"/>
    <property type="match status" value="1"/>
</dbReference>
<feature type="region of interest" description="Disordered" evidence="5">
    <location>
        <begin position="180"/>
        <end position="199"/>
    </location>
</feature>
<organism evidence="7 8">
    <name type="scientific">Methanooceanicella nereidis</name>
    <dbReference type="NCBI Taxonomy" id="2052831"/>
    <lineage>
        <taxon>Archaea</taxon>
        <taxon>Methanobacteriati</taxon>
        <taxon>Methanobacteriota</taxon>
        <taxon>Stenosarchaea group</taxon>
        <taxon>Methanomicrobia</taxon>
        <taxon>Methanocellales</taxon>
        <taxon>Methanocellaceae</taxon>
        <taxon>Methanooceanicella</taxon>
    </lineage>
</organism>
<evidence type="ECO:0000256" key="2">
    <source>
        <dbReference type="ARBA" id="ARBA00022478"/>
    </source>
</evidence>
<dbReference type="GO" id="GO:0000428">
    <property type="term" value="C:DNA-directed RNA polymerase complex"/>
    <property type="evidence" value="ECO:0007669"/>
    <property type="project" value="UniProtKB-KW"/>
</dbReference>
<dbReference type="CDD" id="cd04331">
    <property type="entry name" value="RNAP_E_N"/>
    <property type="match status" value="1"/>
</dbReference>
<gene>
    <name evidence="4" type="primary">rpo7</name>
    <name evidence="4" type="synonym">rpoE</name>
    <name evidence="7" type="ORF">CUJ83_13345</name>
</gene>
<dbReference type="InterPro" id="IPR036898">
    <property type="entry name" value="RNA_pol_Rpb7-like_N_sf"/>
</dbReference>
<dbReference type="InterPro" id="IPR045113">
    <property type="entry name" value="Rpb7-like"/>
</dbReference>
<evidence type="ECO:0000259" key="6">
    <source>
        <dbReference type="PROSITE" id="PS50126"/>
    </source>
</evidence>
<comment type="catalytic activity">
    <reaction evidence="4">
        <text>RNA(n) + a ribonucleoside 5'-triphosphate = RNA(n+1) + diphosphate</text>
        <dbReference type="Rhea" id="RHEA:21248"/>
        <dbReference type="Rhea" id="RHEA-COMP:14527"/>
        <dbReference type="Rhea" id="RHEA-COMP:17342"/>
        <dbReference type="ChEBI" id="CHEBI:33019"/>
        <dbReference type="ChEBI" id="CHEBI:61557"/>
        <dbReference type="ChEBI" id="CHEBI:140395"/>
        <dbReference type="EC" id="2.7.7.6"/>
    </reaction>
</comment>
<dbReference type="InterPro" id="IPR005576">
    <property type="entry name" value="Rpb7-like_N"/>
</dbReference>
<evidence type="ECO:0000256" key="3">
    <source>
        <dbReference type="ARBA" id="ARBA00023163"/>
    </source>
</evidence>
<comment type="function">
    <text evidence="4">DNA-dependent RNA polymerase (RNAP) catalyzes the transcription of DNA into RNA using the four ribonucleoside triphosphates as substrates.</text>
</comment>
<dbReference type="PROSITE" id="PS50126">
    <property type="entry name" value="S1"/>
    <property type="match status" value="1"/>
</dbReference>
<dbReference type="Proteomes" id="UP001320159">
    <property type="component" value="Unassembled WGS sequence"/>
</dbReference>
<accession>A0AAP2RGV6</accession>
<comment type="subcellular location">
    <subcellularLocation>
        <location evidence="4">Cytoplasm</location>
    </subcellularLocation>
</comment>
<dbReference type="SMART" id="SM00316">
    <property type="entry name" value="S1"/>
    <property type="match status" value="1"/>
</dbReference>
<evidence type="ECO:0000313" key="8">
    <source>
        <dbReference type="Proteomes" id="UP001320159"/>
    </source>
</evidence>
<evidence type="ECO:0000256" key="4">
    <source>
        <dbReference type="HAMAP-Rule" id="MF_00865"/>
    </source>
</evidence>
<dbReference type="GO" id="GO:0005737">
    <property type="term" value="C:cytoplasm"/>
    <property type="evidence" value="ECO:0007669"/>
    <property type="project" value="UniProtKB-SubCell"/>
</dbReference>
<dbReference type="PANTHER" id="PTHR12709">
    <property type="entry name" value="DNA-DIRECTED RNA POLYMERASE II, III"/>
    <property type="match status" value="1"/>
</dbReference>
<dbReference type="InterPro" id="IPR012340">
    <property type="entry name" value="NA-bd_OB-fold"/>
</dbReference>
<name>A0AAP2RGV6_9EURY</name>
<keyword evidence="4" id="KW-0963">Cytoplasm</keyword>
<dbReference type="InterPro" id="IPR046399">
    <property type="entry name" value="RNApol_Rpo7"/>
</dbReference>
<sequence>MYRKVRLVDIIRIPPQRLEEDLEQVIAETLREKLEGRIDKTLGSIVAVTDVVEIGEGHILVGDGAVYYEVTFDAIAYKPELQEIVEGSIVEIVNFGAFVAVGPIDCLIHVSQVADEFMAYDEKNSRLSSKETSKSLSEGDSVRARIVAVSLNERDPRESKIGLTMRQVALGKLEWIEEDQKKKEKGEKSGKGGKEAAQA</sequence>